<dbReference type="EMBL" id="BOMI01000033">
    <property type="protein sequence ID" value="GID73293.1"/>
    <property type="molecule type" value="Genomic_DNA"/>
</dbReference>
<evidence type="ECO:0000313" key="1">
    <source>
        <dbReference type="EMBL" id="GID73293.1"/>
    </source>
</evidence>
<protein>
    <recommendedName>
        <fullName evidence="3">Transposase</fullName>
    </recommendedName>
</protein>
<evidence type="ECO:0008006" key="3">
    <source>
        <dbReference type="Google" id="ProtNLM"/>
    </source>
</evidence>
<proteinExistence type="predicted"/>
<organism evidence="1 2">
    <name type="scientific">Paractinoplanes deccanensis</name>
    <dbReference type="NCBI Taxonomy" id="113561"/>
    <lineage>
        <taxon>Bacteria</taxon>
        <taxon>Bacillati</taxon>
        <taxon>Actinomycetota</taxon>
        <taxon>Actinomycetes</taxon>
        <taxon>Micromonosporales</taxon>
        <taxon>Micromonosporaceae</taxon>
        <taxon>Paractinoplanes</taxon>
    </lineage>
</organism>
<comment type="caution">
    <text evidence="1">The sequence shown here is derived from an EMBL/GenBank/DDBJ whole genome shotgun (WGS) entry which is preliminary data.</text>
</comment>
<accession>A0ABQ3XZX6</accession>
<evidence type="ECO:0000313" key="2">
    <source>
        <dbReference type="Proteomes" id="UP000609879"/>
    </source>
</evidence>
<sequence>MTGWGQLERGDLAVGVTRHPLRKSICVTVRSGSVVYVAAYCRNEEEADRLWAALVEMTGAEQEVS</sequence>
<keyword evidence="2" id="KW-1185">Reference proteome</keyword>
<gene>
    <name evidence="1" type="ORF">Ade02nite_19340</name>
</gene>
<reference evidence="1 2" key="1">
    <citation type="submission" date="2021-01" db="EMBL/GenBank/DDBJ databases">
        <title>Whole genome shotgun sequence of Actinoplanes deccanensis NBRC 13994.</title>
        <authorList>
            <person name="Komaki H."/>
            <person name="Tamura T."/>
        </authorList>
    </citation>
    <scope>NUCLEOTIDE SEQUENCE [LARGE SCALE GENOMIC DNA]</scope>
    <source>
        <strain evidence="1 2">NBRC 13994</strain>
    </source>
</reference>
<name>A0ABQ3XZX6_9ACTN</name>
<dbReference type="Proteomes" id="UP000609879">
    <property type="component" value="Unassembled WGS sequence"/>
</dbReference>